<feature type="region of interest" description="Disordered" evidence="1">
    <location>
        <begin position="1"/>
        <end position="22"/>
    </location>
</feature>
<organism evidence="2 3">
    <name type="scientific">Natronoglomus mannanivorans</name>
    <dbReference type="NCBI Taxonomy" id="2979990"/>
    <lineage>
        <taxon>Archaea</taxon>
        <taxon>Methanobacteriati</taxon>
        <taxon>Methanobacteriota</taxon>
        <taxon>Stenosarchaea group</taxon>
        <taxon>Halobacteria</taxon>
        <taxon>Halobacteriales</taxon>
        <taxon>Natrialbaceae</taxon>
        <taxon>Natronoglomus</taxon>
    </lineage>
</organism>
<comment type="caution">
    <text evidence="2">The sequence shown here is derived from an EMBL/GenBank/DDBJ whole genome shotgun (WGS) entry which is preliminary data.</text>
</comment>
<sequence length="208" mass="22318">MTPTSPTHHTTPDRTANRLETDCVDSRSRRRFLFGVAVASTAGLAGCVGDESDDATTIPTDPVALTGGLDCDACGMVIEEHYGPAGQAIYADGEPTDREGPARFDSVTELLVSLEDADARGWDPRAVFVTDYSRVDYELETRDGTTYVSTHAEADAFADVAAVRFVADSDVHGSMGPDHVPFSESEDAEAFADEHGGSVLEWGDLWNR</sequence>
<dbReference type="PANTHER" id="PTHR41247:SF1">
    <property type="entry name" value="HTH-TYPE TRANSCRIPTIONAL REPRESSOR YCNK"/>
    <property type="match status" value="1"/>
</dbReference>
<dbReference type="SUPFAM" id="SSF160387">
    <property type="entry name" value="NosL/MerB-like"/>
    <property type="match status" value="1"/>
</dbReference>
<dbReference type="PANTHER" id="PTHR41247">
    <property type="entry name" value="HTH-TYPE TRANSCRIPTIONAL REPRESSOR YCNK"/>
    <property type="match status" value="1"/>
</dbReference>
<dbReference type="Proteomes" id="UP001321018">
    <property type="component" value="Unassembled WGS sequence"/>
</dbReference>
<dbReference type="RefSeq" id="WP_338002890.1">
    <property type="nucleotide sequence ID" value="NZ_JAOPKA010000003.1"/>
</dbReference>
<dbReference type="Pfam" id="PF05573">
    <property type="entry name" value="NosL"/>
    <property type="match status" value="1"/>
</dbReference>
<dbReference type="AlphaFoldDB" id="A0AAP2YWY6"/>
<evidence type="ECO:0000313" key="3">
    <source>
        <dbReference type="Proteomes" id="UP001321018"/>
    </source>
</evidence>
<dbReference type="EMBL" id="JAOPKA010000003">
    <property type="protein sequence ID" value="MCU4741054.1"/>
    <property type="molecule type" value="Genomic_DNA"/>
</dbReference>
<name>A0AAP2YWY6_9EURY</name>
<proteinExistence type="predicted"/>
<reference evidence="2" key="1">
    <citation type="submission" date="2022-09" db="EMBL/GenBank/DDBJ databases">
        <title>Enrichment on poylsaccharides allowed isolation of novel metabolic and taxonomic groups of Haloarchaea.</title>
        <authorList>
            <person name="Sorokin D.Y."/>
            <person name="Elcheninov A.G."/>
            <person name="Khizhniak T.V."/>
            <person name="Kolganova T.V."/>
            <person name="Kublanov I.V."/>
        </authorList>
    </citation>
    <scope>NUCLEOTIDE SEQUENCE</scope>
    <source>
        <strain evidence="2">AArc-xg1-1</strain>
    </source>
</reference>
<protein>
    <submittedName>
        <fullName evidence="2">Nitrous oxide reductase accessory protein NosL</fullName>
    </submittedName>
</protein>
<feature type="compositionally biased region" description="Basic and acidic residues" evidence="1">
    <location>
        <begin position="10"/>
        <end position="22"/>
    </location>
</feature>
<gene>
    <name evidence="2" type="ORF">OB960_06515</name>
</gene>
<dbReference type="InterPro" id="IPR008719">
    <property type="entry name" value="N2O_reductase_NosL"/>
</dbReference>
<dbReference type="Gene3D" id="3.30.70.2050">
    <property type="match status" value="1"/>
</dbReference>
<accession>A0AAP2YWY6</accession>
<evidence type="ECO:0000256" key="1">
    <source>
        <dbReference type="SAM" id="MobiDB-lite"/>
    </source>
</evidence>
<evidence type="ECO:0000313" key="2">
    <source>
        <dbReference type="EMBL" id="MCU4741054.1"/>
    </source>
</evidence>